<dbReference type="Pfam" id="PF00589">
    <property type="entry name" value="Phage_integrase"/>
    <property type="match status" value="1"/>
</dbReference>
<feature type="domain" description="Tyr recombinase" evidence="3">
    <location>
        <begin position="528"/>
        <end position="717"/>
    </location>
</feature>
<evidence type="ECO:0000256" key="1">
    <source>
        <dbReference type="ARBA" id="ARBA00023172"/>
    </source>
</evidence>
<gene>
    <name evidence="4" type="ORF">NQ317_007545</name>
</gene>
<evidence type="ECO:0000313" key="5">
    <source>
        <dbReference type="Proteomes" id="UP001162164"/>
    </source>
</evidence>
<dbReference type="Pfam" id="PF04083">
    <property type="entry name" value="Abhydro_lipase"/>
    <property type="match status" value="2"/>
</dbReference>
<reference evidence="4" key="1">
    <citation type="journal article" date="2023" name="Insect Mol. Biol.">
        <title>Genome sequencing provides insights into the evolution of gene families encoding plant cell wall-degrading enzymes in longhorned beetles.</title>
        <authorList>
            <person name="Shin N.R."/>
            <person name="Okamura Y."/>
            <person name="Kirsch R."/>
            <person name="Pauchet Y."/>
        </authorList>
    </citation>
    <scope>NUCLEOTIDE SEQUENCE</scope>
    <source>
        <strain evidence="4">MMC_N1</strain>
    </source>
</reference>
<name>A0ABQ9K6Z5_9CUCU</name>
<dbReference type="PROSITE" id="PS51898">
    <property type="entry name" value="TYR_RECOMBINASE"/>
    <property type="match status" value="1"/>
</dbReference>
<dbReference type="Gene3D" id="3.40.50.1820">
    <property type="entry name" value="alpha/beta hydrolase"/>
    <property type="match status" value="2"/>
</dbReference>
<keyword evidence="5" id="KW-1185">Reference proteome</keyword>
<accession>A0ABQ9K6Z5</accession>
<evidence type="ECO:0000256" key="2">
    <source>
        <dbReference type="SAM" id="SignalP"/>
    </source>
</evidence>
<sequence>MRVLFVFGFIGMAFASIVPRDLHSQGHMEDLKAKISAASKETMADMVRSEGYNIETHYVTTSDGYILNLFRISSGQSNGKVAFLQHGILASSIDWIVSGSGKSLGYILADEGYDVWLGNARGNSFSRNHTVLDPDNDKQDFWNFSWHEIGNIDLPEMIDYVLEQTEAKGVYYAGHSQGTTVFYVMTSMKPQYNDKIITSVSLAPIAFMDHMSSPLLRIVAAWEGPLAGLSALLGVDEFLPSDSFFDDVISGMCSAGLSEDICENVLFVLCGFSYDQMNMTLLPTIMAHTPAGSSTKQLLHYGQEINSGKFRQYDLGLIDNEIAYGSLFPPDYDLTAITAPVHLIYSINDWLAGETDVNRLCDGLANCVDKIEVTDHTFNHLDFTYGIDAPTLVYSEVGEKCVILAEVQFEARGLQCAEDKIASLPNVGRDCGGCKYCNRNLLPTKSRSLYDIAYNRFKKWCAEKNVQVYSENVLLAYFSKNAKNYKSSTLWAQYSMVKSCLIIYDINISKFPKLIAFLKRTGDGYQAKKSKILTKSEIDRFLSSADDKEFLMIKVGLILWIAGACRTDELVNLTVDDIEDVGSSLIVKIPNTKTKIPRIFVVTDVGNMLELFRKYLSLRPPHVKHKRLFSYYKAGKCSSQPVGKNTMGKIPSVVASYIKLPDVACYTGHCLRRSSATLLADAGVDITTIKRHAGWKSTTVAEGYVENSIENKTKIANQVLVETSEFEHLKQLIEDEDKTTVVDVVIAEGYPVENHYVTTSDGYILNVHRIPSGKNGAKNGKVAFLQHGLLLSSFDWVISGSGKSLGYILADEGYDVWMGNARGNTYSRNHTTLNPDRDSEFWNFSWHEIGYIDVPAMIDYILEQTGADGIYYTGHSQGTTVFYVMASTRPEYNEKIKAAVSLAPIAFMKHMTSPLMKILAAWNTPISALLSIIGIDEFLPSDGFLSMAAESICSDGIGQVLCKNSLFAICGFSNGQMNTTLLPTIMAHSPAGASTRQLLHYGQEIKSGKFRWYDLGLVQNKIVYGSLSPPDYDLSQITAPVYLIYSANDWLAAEVDVRKLCSGLGNCVQQLLVTDSKFNHLDFTLGIDAPTLVYSHVVNIFATA</sequence>
<dbReference type="EMBL" id="JAPWTJ010000015">
    <property type="protein sequence ID" value="KAJ8985388.1"/>
    <property type="molecule type" value="Genomic_DNA"/>
</dbReference>
<feature type="signal peptide" evidence="2">
    <location>
        <begin position="1"/>
        <end position="15"/>
    </location>
</feature>
<evidence type="ECO:0000313" key="4">
    <source>
        <dbReference type="EMBL" id="KAJ8985388.1"/>
    </source>
</evidence>
<evidence type="ECO:0000259" key="3">
    <source>
        <dbReference type="PROSITE" id="PS51898"/>
    </source>
</evidence>
<dbReference type="InterPro" id="IPR006693">
    <property type="entry name" value="AB_hydrolase_lipase"/>
</dbReference>
<dbReference type="SUPFAM" id="SSF56349">
    <property type="entry name" value="DNA breaking-rejoining enzymes"/>
    <property type="match status" value="1"/>
</dbReference>
<dbReference type="Gene3D" id="1.10.443.10">
    <property type="entry name" value="Intergrase catalytic core"/>
    <property type="match status" value="1"/>
</dbReference>
<dbReference type="SUPFAM" id="SSF53474">
    <property type="entry name" value="alpha/beta-Hydrolases"/>
    <property type="match status" value="2"/>
</dbReference>
<comment type="caution">
    <text evidence="4">The sequence shown here is derived from an EMBL/GenBank/DDBJ whole genome shotgun (WGS) entry which is preliminary data.</text>
</comment>
<organism evidence="4 5">
    <name type="scientific">Molorchus minor</name>
    <dbReference type="NCBI Taxonomy" id="1323400"/>
    <lineage>
        <taxon>Eukaryota</taxon>
        <taxon>Metazoa</taxon>
        <taxon>Ecdysozoa</taxon>
        <taxon>Arthropoda</taxon>
        <taxon>Hexapoda</taxon>
        <taxon>Insecta</taxon>
        <taxon>Pterygota</taxon>
        <taxon>Neoptera</taxon>
        <taxon>Endopterygota</taxon>
        <taxon>Coleoptera</taxon>
        <taxon>Polyphaga</taxon>
        <taxon>Cucujiformia</taxon>
        <taxon>Chrysomeloidea</taxon>
        <taxon>Cerambycidae</taxon>
        <taxon>Lamiinae</taxon>
        <taxon>Monochamini</taxon>
        <taxon>Molorchus</taxon>
    </lineage>
</organism>
<dbReference type="CDD" id="cd00397">
    <property type="entry name" value="DNA_BRE_C"/>
    <property type="match status" value="1"/>
</dbReference>
<keyword evidence="2" id="KW-0732">Signal</keyword>
<dbReference type="Proteomes" id="UP001162164">
    <property type="component" value="Unassembled WGS sequence"/>
</dbReference>
<keyword evidence="1" id="KW-0233">DNA recombination</keyword>
<protein>
    <recommendedName>
        <fullName evidence="3">Tyr recombinase domain-containing protein</fullName>
    </recommendedName>
</protein>
<proteinExistence type="predicted"/>
<dbReference type="PANTHER" id="PTHR11005">
    <property type="entry name" value="LYSOSOMAL ACID LIPASE-RELATED"/>
    <property type="match status" value="1"/>
</dbReference>
<feature type="chain" id="PRO_5045750320" description="Tyr recombinase domain-containing protein" evidence="2">
    <location>
        <begin position="16"/>
        <end position="1104"/>
    </location>
</feature>
<dbReference type="InterPro" id="IPR002104">
    <property type="entry name" value="Integrase_catalytic"/>
</dbReference>
<dbReference type="InterPro" id="IPR029058">
    <property type="entry name" value="AB_hydrolase_fold"/>
</dbReference>
<dbReference type="InterPro" id="IPR011010">
    <property type="entry name" value="DNA_brk_join_enz"/>
</dbReference>
<dbReference type="InterPro" id="IPR013762">
    <property type="entry name" value="Integrase-like_cat_sf"/>
</dbReference>